<proteinExistence type="inferred from homology"/>
<dbReference type="GO" id="GO:0012505">
    <property type="term" value="C:endomembrane system"/>
    <property type="evidence" value="ECO:0007669"/>
    <property type="project" value="UniProtKB-SubCell"/>
</dbReference>
<dbReference type="OMA" id="ILIMWNL"/>
<evidence type="ECO:0000313" key="8">
    <source>
        <dbReference type="EMBL" id="KAJ5066691.1"/>
    </source>
</evidence>
<feature type="domain" description="THH1/TOM1/TOM3" evidence="7">
    <location>
        <begin position="10"/>
        <end position="255"/>
    </location>
</feature>
<evidence type="ECO:0000256" key="4">
    <source>
        <dbReference type="ARBA" id="ARBA00022989"/>
    </source>
</evidence>
<feature type="transmembrane region" description="Helical" evidence="6">
    <location>
        <begin position="192"/>
        <end position="212"/>
    </location>
</feature>
<evidence type="ECO:0000256" key="1">
    <source>
        <dbReference type="ARBA" id="ARBA00004127"/>
    </source>
</evidence>
<accession>A0A9Q0L632</accession>
<sequence length="267" mass="31241">MHVAQFTVEITFYSILFVFLLIQIIRLIFYRDLQLFYNLQLRFHVLSIIFAIARIIATGLETSFEKYKLSVFIVKRIAYLSFFTSFTLLLFFWSKIAKGLQHNDKTPNSIKIPLIVANFVFYLFTIISIIIFSTSVADPDYSNSFYQVNSVIVAAAFFVVSISFMVYGIVLLRKFKKLPDLVLSRKKYMTKAFFLTLFVSICFLLKVAMFLYHPISEKDMNSWLFLFLGYFIPELIPAYIQAYGMRPKTQKNAKTTEMRLLDETTKN</sequence>
<dbReference type="EMBL" id="JAPDFW010000137">
    <property type="protein sequence ID" value="KAJ5066691.1"/>
    <property type="molecule type" value="Genomic_DNA"/>
</dbReference>
<keyword evidence="3 6" id="KW-0812">Transmembrane</keyword>
<feature type="transmembrane region" description="Helical" evidence="6">
    <location>
        <begin position="152"/>
        <end position="172"/>
    </location>
</feature>
<feature type="transmembrane region" description="Helical" evidence="6">
    <location>
        <begin position="114"/>
        <end position="132"/>
    </location>
</feature>
<dbReference type="OrthoDB" id="19353at2759"/>
<feature type="transmembrane region" description="Helical" evidence="6">
    <location>
        <begin position="41"/>
        <end position="60"/>
    </location>
</feature>
<comment type="caution">
    <text evidence="8">The sequence shown here is derived from an EMBL/GenBank/DDBJ whole genome shotgun (WGS) entry which is preliminary data.</text>
</comment>
<evidence type="ECO:0000313" key="9">
    <source>
        <dbReference type="Proteomes" id="UP001149090"/>
    </source>
</evidence>
<keyword evidence="5 6" id="KW-0472">Membrane</keyword>
<comment type="subcellular location">
    <subcellularLocation>
        <location evidence="1">Endomembrane system</location>
        <topology evidence="1">Multi-pass membrane protein</topology>
    </subcellularLocation>
</comment>
<feature type="transmembrane region" description="Helical" evidence="6">
    <location>
        <begin position="72"/>
        <end position="93"/>
    </location>
</feature>
<feature type="transmembrane region" description="Helical" evidence="6">
    <location>
        <begin position="224"/>
        <end position="244"/>
    </location>
</feature>
<dbReference type="InterPro" id="IPR009457">
    <property type="entry name" value="THH1/TOM1/TOM3_dom"/>
</dbReference>
<protein>
    <submittedName>
        <fullName evidence="8">Tobamovirus multiplication protein 1-like isoform x1</fullName>
    </submittedName>
</protein>
<evidence type="ECO:0000259" key="7">
    <source>
        <dbReference type="Pfam" id="PF06454"/>
    </source>
</evidence>
<evidence type="ECO:0000256" key="6">
    <source>
        <dbReference type="SAM" id="Phobius"/>
    </source>
</evidence>
<keyword evidence="4 6" id="KW-1133">Transmembrane helix</keyword>
<evidence type="ECO:0000256" key="5">
    <source>
        <dbReference type="ARBA" id="ARBA00023136"/>
    </source>
</evidence>
<dbReference type="PANTHER" id="PTHR31142">
    <property type="entry name" value="TOBAMOVIRUS MULTIPLICATION PROTEIN 1-LIKE ISOFORM X1"/>
    <property type="match status" value="1"/>
</dbReference>
<reference evidence="8" key="1">
    <citation type="submission" date="2022-10" db="EMBL/GenBank/DDBJ databases">
        <title>Novel sulphate-reducing endosymbionts in the free-living metamonad Anaeramoeba.</title>
        <authorList>
            <person name="Jerlstrom-Hultqvist J."/>
            <person name="Cepicka I."/>
            <person name="Gallot-Lavallee L."/>
            <person name="Salas-Leiva D."/>
            <person name="Curtis B.A."/>
            <person name="Zahonova K."/>
            <person name="Pipaliya S."/>
            <person name="Dacks J."/>
            <person name="Roger A.J."/>
        </authorList>
    </citation>
    <scope>NUCLEOTIDE SEQUENCE</scope>
    <source>
        <strain evidence="8">BMAN</strain>
    </source>
</reference>
<dbReference type="Proteomes" id="UP001149090">
    <property type="component" value="Unassembled WGS sequence"/>
</dbReference>
<dbReference type="AlphaFoldDB" id="A0A9Q0L632"/>
<evidence type="ECO:0000256" key="3">
    <source>
        <dbReference type="ARBA" id="ARBA00022692"/>
    </source>
</evidence>
<organism evidence="8 9">
    <name type="scientific">Anaeramoeba ignava</name>
    <name type="common">Anaerobic marine amoeba</name>
    <dbReference type="NCBI Taxonomy" id="1746090"/>
    <lineage>
        <taxon>Eukaryota</taxon>
        <taxon>Metamonada</taxon>
        <taxon>Anaeramoebidae</taxon>
        <taxon>Anaeramoeba</taxon>
    </lineage>
</organism>
<dbReference type="PANTHER" id="PTHR31142:SF3">
    <property type="entry name" value="THH1_TOM1_TOM3 DOMAIN-CONTAINING PROTEIN"/>
    <property type="match status" value="1"/>
</dbReference>
<feature type="transmembrane region" description="Helical" evidence="6">
    <location>
        <begin position="12"/>
        <end position="29"/>
    </location>
</feature>
<dbReference type="Pfam" id="PF06454">
    <property type="entry name" value="THH1_TOM1-3_dom"/>
    <property type="match status" value="1"/>
</dbReference>
<evidence type="ECO:0000256" key="2">
    <source>
        <dbReference type="ARBA" id="ARBA00006779"/>
    </source>
</evidence>
<name>A0A9Q0L632_ANAIG</name>
<keyword evidence="9" id="KW-1185">Reference proteome</keyword>
<comment type="similarity">
    <text evidence="2">Belongs to the plant tobamovirus multiplication TOM1 protein family.</text>
</comment>
<gene>
    <name evidence="8" type="ORF">M0811_13371</name>
</gene>
<dbReference type="InterPro" id="IPR040226">
    <property type="entry name" value="THH1/TOM1/TOM3"/>
</dbReference>